<evidence type="ECO:0000256" key="9">
    <source>
        <dbReference type="ARBA" id="ARBA00029986"/>
    </source>
</evidence>
<dbReference type="Pfam" id="PF00254">
    <property type="entry name" value="FKBP_C"/>
    <property type="match status" value="1"/>
</dbReference>
<feature type="region of interest" description="Disordered" evidence="13">
    <location>
        <begin position="438"/>
        <end position="542"/>
    </location>
</feature>
<evidence type="ECO:0000256" key="3">
    <source>
        <dbReference type="ARBA" id="ARBA00013194"/>
    </source>
</evidence>
<accession>A0ABS1DED7</accession>
<dbReference type="Gene3D" id="3.30.70.1050">
    <property type="entry name" value="Trigger factor ribosome-binding domain"/>
    <property type="match status" value="1"/>
</dbReference>
<proteinExistence type="inferred from homology"/>
<evidence type="ECO:0000256" key="13">
    <source>
        <dbReference type="SAM" id="MobiDB-lite"/>
    </source>
</evidence>
<dbReference type="InterPro" id="IPR001179">
    <property type="entry name" value="PPIase_FKBP_dom"/>
</dbReference>
<dbReference type="Gene3D" id="1.10.3120.10">
    <property type="entry name" value="Trigger factor, C-terminal domain"/>
    <property type="match status" value="1"/>
</dbReference>
<dbReference type="InterPro" id="IPR005215">
    <property type="entry name" value="Trig_fac"/>
</dbReference>
<evidence type="ECO:0000256" key="12">
    <source>
        <dbReference type="RuleBase" id="RU003914"/>
    </source>
</evidence>
<keyword evidence="7 10" id="KW-0413">Isomerase</keyword>
<dbReference type="Proteomes" id="UP001296873">
    <property type="component" value="Unassembled WGS sequence"/>
</dbReference>
<feature type="domain" description="PPIase FKBP-type" evidence="14">
    <location>
        <begin position="163"/>
        <end position="223"/>
    </location>
</feature>
<evidence type="ECO:0000313" key="15">
    <source>
        <dbReference type="EMBL" id="MBK1668301.1"/>
    </source>
</evidence>
<dbReference type="EC" id="5.2.1.8" evidence="3 10"/>
<dbReference type="PANTHER" id="PTHR30560:SF3">
    <property type="entry name" value="TRIGGER FACTOR-LIKE PROTEIN TIG, CHLOROPLASTIC"/>
    <property type="match status" value="1"/>
</dbReference>
<dbReference type="InterPro" id="IPR046357">
    <property type="entry name" value="PPIase_dom_sf"/>
</dbReference>
<keyword evidence="10" id="KW-0963">Cytoplasm</keyword>
<dbReference type="InterPro" id="IPR037041">
    <property type="entry name" value="Trigger_fac_C_sf"/>
</dbReference>
<dbReference type="InterPro" id="IPR027304">
    <property type="entry name" value="Trigger_fact/SurA_dom_sf"/>
</dbReference>
<dbReference type="EMBL" id="NRRL01000020">
    <property type="protein sequence ID" value="MBK1668301.1"/>
    <property type="molecule type" value="Genomic_DNA"/>
</dbReference>
<evidence type="ECO:0000313" key="16">
    <source>
        <dbReference type="Proteomes" id="UP001296873"/>
    </source>
</evidence>
<evidence type="ECO:0000259" key="14">
    <source>
        <dbReference type="PROSITE" id="PS50059"/>
    </source>
</evidence>
<evidence type="ECO:0000256" key="8">
    <source>
        <dbReference type="ARBA" id="ARBA00024849"/>
    </source>
</evidence>
<dbReference type="RefSeq" id="WP_200340600.1">
    <property type="nucleotide sequence ID" value="NZ_NRRL01000020.1"/>
</dbReference>
<name>A0ABS1DED7_9PROT</name>
<feature type="compositionally biased region" description="Low complexity" evidence="13">
    <location>
        <begin position="456"/>
        <end position="481"/>
    </location>
</feature>
<comment type="function">
    <text evidence="8 10">Involved in protein export. Acts as a chaperone by maintaining the newly synthesized protein in an open conformation. Functions as a peptidyl-prolyl cis-trans isomerase.</text>
</comment>
<gene>
    <name evidence="10" type="primary">tig</name>
    <name evidence="15" type="ORF">CKO28_09665</name>
</gene>
<evidence type="ECO:0000256" key="5">
    <source>
        <dbReference type="ARBA" id="ARBA00023110"/>
    </source>
</evidence>
<sequence>MQVTEEQNEGLQREFVITLEASEIDEKVQSRLREIGKNQKIPGFRPGKAPMSILKQRFGQAVMGEVLERAVGDSSQQVIQERGLRPAGQPDISVESFDQGQDLVYRMKLELLPDIEPMDFSQIQVTTHKIEVPDHEVDEALDRLASQQKESKPVEEPRPARNGDILVVDFSGEVDGEKFPGMEAEDHHLELGSNRFVEGFEEQLVGAQPGEEKTVEVTFPDSYMNSQLSGKTAQFHVKVKELREAEPVEINDELAQKFGEEDLNSLKERVRDQIRQDYERLTRQRTKRELLDQLADGHSFDVPASMVDSEFNAIWQQIEQDRQNGQLDAEDADKSEEQLQEEYKSIAERRVRLGLLLSEVGRNQQIDVTQEELNKALIEEVQRYPGREREVFEHYQNNQDALQNLRAPIYEDKVIDYILELANTQDRKVTTDQLRAELEAEQAGQSAESADESKSRSGGKSKSGGAKSAGAKSSGGESASKSADEGSKSESNSASSTKSGAKTSGSKSGGSKSGGGKADTSKSETSSKSAGSQAASGGSSTA</sequence>
<keyword evidence="6 10" id="KW-0143">Chaperone</keyword>
<dbReference type="HAMAP" id="MF_00303">
    <property type="entry name" value="Trigger_factor_Tig"/>
    <property type="match status" value="1"/>
</dbReference>
<organism evidence="15 16">
    <name type="scientific">Rhodovibrio sodomensis</name>
    <dbReference type="NCBI Taxonomy" id="1088"/>
    <lineage>
        <taxon>Bacteria</taxon>
        <taxon>Pseudomonadati</taxon>
        <taxon>Pseudomonadota</taxon>
        <taxon>Alphaproteobacteria</taxon>
        <taxon>Rhodospirillales</taxon>
        <taxon>Rhodovibrionaceae</taxon>
        <taxon>Rhodovibrio</taxon>
    </lineage>
</organism>
<evidence type="ECO:0000256" key="2">
    <source>
        <dbReference type="ARBA" id="ARBA00005464"/>
    </source>
</evidence>
<dbReference type="InterPro" id="IPR008880">
    <property type="entry name" value="Trigger_fac_C"/>
</dbReference>
<evidence type="ECO:0000256" key="1">
    <source>
        <dbReference type="ARBA" id="ARBA00000971"/>
    </source>
</evidence>
<evidence type="ECO:0000256" key="7">
    <source>
        <dbReference type="ARBA" id="ARBA00023235"/>
    </source>
</evidence>
<evidence type="ECO:0000256" key="6">
    <source>
        <dbReference type="ARBA" id="ARBA00023186"/>
    </source>
</evidence>
<keyword evidence="5 10" id="KW-0697">Rotamase</keyword>
<reference evidence="15 16" key="1">
    <citation type="journal article" date="2020" name="Microorganisms">
        <title>Osmotic Adaptation and Compatible Solute Biosynthesis of Phototrophic Bacteria as Revealed from Genome Analyses.</title>
        <authorList>
            <person name="Imhoff J.F."/>
            <person name="Rahn T."/>
            <person name="Kunzel S."/>
            <person name="Keller A."/>
            <person name="Neulinger S.C."/>
        </authorList>
    </citation>
    <scope>NUCLEOTIDE SEQUENCE [LARGE SCALE GENOMIC DNA]</scope>
    <source>
        <strain evidence="15 16">DSM 9895</strain>
    </source>
</reference>
<keyword evidence="10 12" id="KW-0131">Cell cycle</keyword>
<dbReference type="Gene3D" id="3.10.50.40">
    <property type="match status" value="1"/>
</dbReference>
<evidence type="ECO:0000256" key="4">
    <source>
        <dbReference type="ARBA" id="ARBA00016902"/>
    </source>
</evidence>
<dbReference type="Pfam" id="PF05697">
    <property type="entry name" value="Trigger_N"/>
    <property type="match status" value="1"/>
</dbReference>
<evidence type="ECO:0000256" key="11">
    <source>
        <dbReference type="PROSITE-ProRule" id="PRU00277"/>
    </source>
</evidence>
<dbReference type="SUPFAM" id="SSF54534">
    <property type="entry name" value="FKBP-like"/>
    <property type="match status" value="1"/>
</dbReference>
<feature type="compositionally biased region" description="Low complexity" evidence="13">
    <location>
        <begin position="523"/>
        <end position="542"/>
    </location>
</feature>
<evidence type="ECO:0000256" key="10">
    <source>
        <dbReference type="HAMAP-Rule" id="MF_00303"/>
    </source>
</evidence>
<comment type="domain">
    <text evidence="10">Consists of 3 domains; the N-terminus binds the ribosome, the middle domain has PPIase activity, while the C-terminus has intrinsic chaperone activity on its own.</text>
</comment>
<keyword evidence="16" id="KW-1185">Reference proteome</keyword>
<feature type="compositionally biased region" description="Gly residues" evidence="13">
    <location>
        <begin position="507"/>
        <end position="517"/>
    </location>
</feature>
<feature type="compositionally biased region" description="Low complexity" evidence="13">
    <location>
        <begin position="489"/>
        <end position="506"/>
    </location>
</feature>
<comment type="subcellular location">
    <subcellularLocation>
        <location evidence="10">Cytoplasm</location>
    </subcellularLocation>
    <text evidence="10">About half TF is bound to the ribosome near the polypeptide exit tunnel while the other half is free in the cytoplasm.</text>
</comment>
<dbReference type="PROSITE" id="PS50059">
    <property type="entry name" value="FKBP_PPIASE"/>
    <property type="match status" value="1"/>
</dbReference>
<protein>
    <recommendedName>
        <fullName evidence="4 10">Trigger factor</fullName>
        <shortName evidence="10">TF</shortName>
        <ecNumber evidence="3 10">5.2.1.8</ecNumber>
    </recommendedName>
    <alternativeName>
        <fullName evidence="9 10">PPIase</fullName>
    </alternativeName>
</protein>
<dbReference type="InterPro" id="IPR008881">
    <property type="entry name" value="Trigger_fac_ribosome-bd_bac"/>
</dbReference>
<dbReference type="InterPro" id="IPR036611">
    <property type="entry name" value="Trigger_fac_ribosome-bd_sf"/>
</dbReference>
<dbReference type="SUPFAM" id="SSF102735">
    <property type="entry name" value="Trigger factor ribosome-binding domain"/>
    <property type="match status" value="1"/>
</dbReference>
<dbReference type="SUPFAM" id="SSF109998">
    <property type="entry name" value="Triger factor/SurA peptide-binding domain-like"/>
    <property type="match status" value="1"/>
</dbReference>
<comment type="catalytic activity">
    <reaction evidence="1 10 11">
        <text>[protein]-peptidylproline (omega=180) = [protein]-peptidylproline (omega=0)</text>
        <dbReference type="Rhea" id="RHEA:16237"/>
        <dbReference type="Rhea" id="RHEA-COMP:10747"/>
        <dbReference type="Rhea" id="RHEA-COMP:10748"/>
        <dbReference type="ChEBI" id="CHEBI:83833"/>
        <dbReference type="ChEBI" id="CHEBI:83834"/>
        <dbReference type="EC" id="5.2.1.8"/>
    </reaction>
</comment>
<dbReference type="NCBIfam" id="TIGR00115">
    <property type="entry name" value="tig"/>
    <property type="match status" value="1"/>
</dbReference>
<dbReference type="PANTHER" id="PTHR30560">
    <property type="entry name" value="TRIGGER FACTOR CHAPERONE AND PEPTIDYL-PROLYL CIS/TRANS ISOMERASE"/>
    <property type="match status" value="1"/>
</dbReference>
<comment type="similarity">
    <text evidence="2 10 12">Belongs to the FKBP-type PPIase family. Tig subfamily.</text>
</comment>
<keyword evidence="10 12" id="KW-0132">Cell division</keyword>
<comment type="caution">
    <text evidence="15">The sequence shown here is derived from an EMBL/GenBank/DDBJ whole genome shotgun (WGS) entry which is preliminary data.</text>
</comment>
<dbReference type="Pfam" id="PF05698">
    <property type="entry name" value="Trigger_C"/>
    <property type="match status" value="1"/>
</dbReference>